<reference evidence="1 2" key="1">
    <citation type="journal article" date="2024" name="G3 (Bethesda)">
        <title>A hybrid genome assembly of the endangered aye-aye (Daubentonia madagascariensis).</title>
        <authorList>
            <person name="Versoza C.J."/>
            <person name="Pfeifer S.P."/>
        </authorList>
    </citation>
    <scope>NUCLEOTIDE SEQUENCE [LARGE SCALE GENOMIC DNA]</scope>
    <source>
        <strain evidence="1">6821</strain>
    </source>
</reference>
<dbReference type="AlphaFoldDB" id="A0ABD2D369"/>
<evidence type="ECO:0000313" key="2">
    <source>
        <dbReference type="Proteomes" id="UP001610411"/>
    </source>
</evidence>
<feature type="non-terminal residue" evidence="1">
    <location>
        <position position="51"/>
    </location>
</feature>
<organism evidence="1 2">
    <name type="scientific">Daubentonia madagascariensis</name>
    <name type="common">Aye-aye</name>
    <name type="synonym">Sciurus madagascariensis</name>
    <dbReference type="NCBI Taxonomy" id="31869"/>
    <lineage>
        <taxon>Eukaryota</taxon>
        <taxon>Metazoa</taxon>
        <taxon>Chordata</taxon>
        <taxon>Craniata</taxon>
        <taxon>Vertebrata</taxon>
        <taxon>Euteleostomi</taxon>
        <taxon>Mammalia</taxon>
        <taxon>Eutheria</taxon>
        <taxon>Euarchontoglires</taxon>
        <taxon>Primates</taxon>
        <taxon>Strepsirrhini</taxon>
        <taxon>Chiromyiformes</taxon>
        <taxon>Daubentoniidae</taxon>
        <taxon>Daubentonia</taxon>
    </lineage>
</organism>
<feature type="non-terminal residue" evidence="1">
    <location>
        <position position="1"/>
    </location>
</feature>
<comment type="caution">
    <text evidence="1">The sequence shown here is derived from an EMBL/GenBank/DDBJ whole genome shotgun (WGS) entry which is preliminary data.</text>
</comment>
<name>A0ABD2D369_DAUMA</name>
<evidence type="ECO:0000313" key="1">
    <source>
        <dbReference type="EMBL" id="KAL2761304.1"/>
    </source>
</evidence>
<proteinExistence type="predicted"/>
<accession>A0ABD2D369</accession>
<protein>
    <submittedName>
        <fullName evidence="1">Ankyrin repeat domain-containing protein 36B-like</fullName>
    </submittedName>
</protein>
<dbReference type="EMBL" id="JBFSEQ010000092">
    <property type="protein sequence ID" value="KAL2761304.1"/>
    <property type="molecule type" value="Genomic_DNA"/>
</dbReference>
<dbReference type="Proteomes" id="UP001610411">
    <property type="component" value="Unassembled WGS sequence"/>
</dbReference>
<gene>
    <name evidence="1" type="ORF">WCI35_032626</name>
</gene>
<sequence>IFSKLEIDVPCIKSRRTLENEDVVGPDPEVKMFQNQTLKSKMLLFCNPGKI</sequence>
<keyword evidence="2" id="KW-1185">Reference proteome</keyword>